<comment type="caution">
    <text evidence="5">The sequence shown here is derived from an EMBL/GenBank/DDBJ whole genome shotgun (WGS) entry which is preliminary data.</text>
</comment>
<organism evidence="5 6">
    <name type="scientific">Carnobacterium maltaromaticum</name>
    <name type="common">Carnobacterium piscicola</name>
    <dbReference type="NCBI Taxonomy" id="2751"/>
    <lineage>
        <taxon>Bacteria</taxon>
        <taxon>Bacillati</taxon>
        <taxon>Bacillota</taxon>
        <taxon>Bacilli</taxon>
        <taxon>Lactobacillales</taxon>
        <taxon>Carnobacteriaceae</taxon>
        <taxon>Carnobacterium</taxon>
    </lineage>
</organism>
<dbReference type="EMBL" id="JAVBVO010000004">
    <property type="protein sequence ID" value="MDZ5759880.1"/>
    <property type="molecule type" value="Genomic_DNA"/>
</dbReference>
<feature type="domain" description="Pesticidal crystal protein Cry1Aa" evidence="4">
    <location>
        <begin position="209"/>
        <end position="271"/>
    </location>
</feature>
<dbReference type="Pfam" id="PF13731">
    <property type="entry name" value="WxL"/>
    <property type="match status" value="1"/>
</dbReference>
<evidence type="ECO:0000259" key="4">
    <source>
        <dbReference type="Pfam" id="PF18449"/>
    </source>
</evidence>
<feature type="region of interest" description="Disordered" evidence="1">
    <location>
        <begin position="551"/>
        <end position="575"/>
    </location>
</feature>
<accession>A0AAW9K5M3</accession>
<dbReference type="Proteomes" id="UP001290462">
    <property type="component" value="Unassembled WGS sequence"/>
</dbReference>
<evidence type="ECO:0000313" key="6">
    <source>
        <dbReference type="Proteomes" id="UP001290462"/>
    </source>
</evidence>
<name>A0AAW9K5M3_CARML</name>
<feature type="domain" description="WxL" evidence="3">
    <location>
        <begin position="540"/>
        <end position="743"/>
    </location>
</feature>
<proteinExistence type="predicted"/>
<dbReference type="AlphaFoldDB" id="A0AAW9K5M3"/>
<evidence type="ECO:0000256" key="1">
    <source>
        <dbReference type="SAM" id="MobiDB-lite"/>
    </source>
</evidence>
<dbReference type="InterPro" id="IPR027994">
    <property type="entry name" value="WxL_dom"/>
</dbReference>
<sequence>MKSFFKRLSLFASLSLILCIWNPLHASAEIEQVSLIGRPYPTASKVTDTTTLTKYNLLQGKQAQPYTGYTSWSLATLNQYGDILYNNNRIGTTRFSDMSFYQSLNGSVSNLLTQRAFEVVKGHQYQVSYQLKNSSYGTTVPQFKMSIRQGSGFDGEIIKQLSVPLDSMTYQNFKTVDFSGAVSFQTRLYSEQVFVVMSGSNLSIIDLDQNIIEARRDVEQLFTDTSYTKLNEFVTQKELDNVKKTVDLVVNSTERVFLLQYTNLAQEFLDAIQMSLITTELGDNRENLNSMMIKGTTYPHAYVRVKGNSNLPATSLVSPFKDEPENFTLQADENGDYTVNLENAGHFIAGEKVVVVANRHGKRLSETVTVKDQTIPTGKAKTVHSILKDAIPIPDKFVSDLNDSNPTNKKITVEYSMKNNSEKITEMLQKSGKYLVYVTIKDDASNSTEIQSELIVYDSNSLLESTNFQIDQEELISLSNAEMLDRFLKDSQTQAYLISDTNKIDLVNKLQIRGLDSLKKEVGTYSLSYFLAKEDSGLTKDLTSEFTVTVTQPGASKPIDPTNPQPGNETDAENEGTGNIGYLRVDYAPSNFDFGKVTTSFLNKTYQANQPLSVSGKTLTQQWIQVSDTRLSDNGWTLSVSQSTPFIGSDGSTLEGAQLKIPKGKIYNTASNSEPIIDNSIISRGVSLSETPTAILTTPKANASGKNITTNVWDPTQVSLYVPGGSAKNKVRYQTTINWSLVTEVPN</sequence>
<dbReference type="InterPro" id="IPR054544">
    <property type="entry name" value="Pest_crys_Cry1Aa_dom-IV"/>
</dbReference>
<evidence type="ECO:0000313" key="5">
    <source>
        <dbReference type="EMBL" id="MDZ5759880.1"/>
    </source>
</evidence>
<protein>
    <submittedName>
        <fullName evidence="5">WxL domain-containing protein</fullName>
    </submittedName>
</protein>
<dbReference type="RefSeq" id="WP_322809479.1">
    <property type="nucleotide sequence ID" value="NZ_JAVBVO010000004.1"/>
</dbReference>
<evidence type="ECO:0000256" key="2">
    <source>
        <dbReference type="SAM" id="SignalP"/>
    </source>
</evidence>
<keyword evidence="2" id="KW-0732">Signal</keyword>
<feature type="signal peptide" evidence="2">
    <location>
        <begin position="1"/>
        <end position="28"/>
    </location>
</feature>
<feature type="chain" id="PRO_5043544312" evidence="2">
    <location>
        <begin position="29"/>
        <end position="747"/>
    </location>
</feature>
<dbReference type="Pfam" id="PF18449">
    <property type="entry name" value="Endotoxin_C2"/>
    <property type="match status" value="1"/>
</dbReference>
<reference evidence="5" key="1">
    <citation type="submission" date="2023-08" db="EMBL/GenBank/DDBJ databases">
        <title>Genomic characterization of piscicolin 126 produced by Carnobacterium maltaromaticum CM22 strain isolated from salmon (Salmo salar).</title>
        <authorList>
            <person name="Gonzalez-Gragera E."/>
            <person name="Garcia-Lopez J.D."/>
            <person name="Teso-Perez C."/>
            <person name="Gimenez-Hernandez I."/>
            <person name="Peralta-Sanchez J.M."/>
            <person name="Valdivia E."/>
            <person name="Montalban-Lopez M."/>
            <person name="Martin-Platero A.M."/>
            <person name="Banos A."/>
            <person name="Martinez-Bueno M."/>
        </authorList>
    </citation>
    <scope>NUCLEOTIDE SEQUENCE</scope>
    <source>
        <strain evidence="5">CM22</strain>
    </source>
</reference>
<evidence type="ECO:0000259" key="3">
    <source>
        <dbReference type="Pfam" id="PF13731"/>
    </source>
</evidence>
<gene>
    <name evidence="5" type="ORF">RAK27_14555</name>
</gene>